<dbReference type="InterPro" id="IPR007226">
    <property type="entry name" value="SRS_dom"/>
</dbReference>
<dbReference type="GO" id="GO:0016020">
    <property type="term" value="C:membrane"/>
    <property type="evidence" value="ECO:0007669"/>
    <property type="project" value="InterPro"/>
</dbReference>
<dbReference type="PRINTS" id="PR01801">
    <property type="entry name" value="SURFCEANTIGN"/>
</dbReference>
<dbReference type="Gene3D" id="2.60.40.1320">
    <property type="entry name" value="SRS domain"/>
    <property type="match status" value="2"/>
</dbReference>
<reference evidence="2 3" key="1">
    <citation type="submission" date="2014-03" db="EMBL/GenBank/DDBJ databases">
        <authorList>
            <person name="Sibley D."/>
            <person name="Venepally P."/>
            <person name="Karamycheva S."/>
            <person name="Hadjithomas M."/>
            <person name="Khan A."/>
            <person name="Brunk B."/>
            <person name="Roos D."/>
            <person name="Caler E."/>
            <person name="Lorenzi H."/>
        </authorList>
    </citation>
    <scope>NUCLEOTIDE SEQUENCE [LARGE SCALE GENOMIC DNA]</scope>
    <source>
        <strain evidence="3">p89</strain>
    </source>
</reference>
<organism evidence="2 3">
    <name type="scientific">Toxoplasma gondii p89</name>
    <dbReference type="NCBI Taxonomy" id="943119"/>
    <lineage>
        <taxon>Eukaryota</taxon>
        <taxon>Sar</taxon>
        <taxon>Alveolata</taxon>
        <taxon>Apicomplexa</taxon>
        <taxon>Conoidasida</taxon>
        <taxon>Coccidia</taxon>
        <taxon>Eucoccidiorida</taxon>
        <taxon>Eimeriorina</taxon>
        <taxon>Sarcocystidae</taxon>
        <taxon>Toxoplasma</taxon>
    </lineage>
</organism>
<protein>
    <submittedName>
        <fullName evidence="2">SAG-related sequence SRS19A</fullName>
    </submittedName>
</protein>
<proteinExistence type="predicted"/>
<dbReference type="EMBL" id="AEYI02002430">
    <property type="protein sequence ID" value="KFG28278.1"/>
    <property type="molecule type" value="Genomic_DNA"/>
</dbReference>
<dbReference type="InterPro" id="IPR036755">
    <property type="entry name" value="SRS_dom_sf"/>
</dbReference>
<dbReference type="Pfam" id="PF04092">
    <property type="entry name" value="SAG"/>
    <property type="match status" value="2"/>
</dbReference>
<dbReference type="VEuPathDB" id="ToxoDB:TGP89_301140"/>
<dbReference type="InterPro" id="IPR028352">
    <property type="entry name" value="Surface_antig_SAG1"/>
</dbReference>
<dbReference type="Proteomes" id="UP000028828">
    <property type="component" value="Unassembled WGS sequence"/>
</dbReference>
<dbReference type="AlphaFoldDB" id="A0A086J810"/>
<feature type="domain" description="SRS" evidence="1">
    <location>
        <begin position="240"/>
        <end position="372"/>
    </location>
</feature>
<dbReference type="SUPFAM" id="SSF74877">
    <property type="entry name" value="Major surface antigen p30, SAG1"/>
    <property type="match status" value="2"/>
</dbReference>
<name>A0A086J810_TOXGO</name>
<gene>
    <name evidence="2" type="ORF">TGP89_301140</name>
</gene>
<comment type="caution">
    <text evidence="2">The sequence shown here is derived from an EMBL/GenBank/DDBJ whole genome shotgun (WGS) entry which is preliminary data.</text>
</comment>
<accession>A0A086J810</accession>
<sequence>MVFFPHCFDSDISNVRTMMRTPAVSRLCRGLRLRARKLMVIYLGAVALLPGELAIAEKFFEGFQHRIMQKEQTKTQHGPTIEGGVAKCSLTASDTGEITKHGATALTLSIQNLTAKIECHGPRNQAVPLGLGIVCDPSLKGINGTCQFGASTGGIEAMDITLQRLLGTQKFLSWTEDVPYEHTYRGEKWTLNLTADDLPLEDIPFFVGCQEDPTSDDSANKPSCVVPVHVEARPSVQADNVVTCAYGHKSNKQPVEVEITSEKNAVTVECGSLGFVTSRNVATECCATDDPLAEERTGKKYTDVLPIIEASWVEKGGVTTSVTLTIPVSAFPSKDLKIRLACAPRKVSGTTDPETTTGQFGAATSCNVIATVKTTRSNSSALSSLWAVTASGAASVAGLLSTSF</sequence>
<dbReference type="OrthoDB" id="10303180at2759"/>
<evidence type="ECO:0000259" key="1">
    <source>
        <dbReference type="Pfam" id="PF04092"/>
    </source>
</evidence>
<feature type="domain" description="SRS" evidence="1">
    <location>
        <begin position="85"/>
        <end position="230"/>
    </location>
</feature>
<evidence type="ECO:0000313" key="3">
    <source>
        <dbReference type="Proteomes" id="UP000028828"/>
    </source>
</evidence>
<evidence type="ECO:0000313" key="2">
    <source>
        <dbReference type="EMBL" id="KFG28278.1"/>
    </source>
</evidence>